<dbReference type="Proteomes" id="UP000828390">
    <property type="component" value="Unassembled WGS sequence"/>
</dbReference>
<gene>
    <name evidence="2" type="ORF">DPMN_085140</name>
</gene>
<reference evidence="2" key="1">
    <citation type="journal article" date="2019" name="bioRxiv">
        <title>The Genome of the Zebra Mussel, Dreissena polymorpha: A Resource for Invasive Species Research.</title>
        <authorList>
            <person name="McCartney M.A."/>
            <person name="Auch B."/>
            <person name="Kono T."/>
            <person name="Mallez S."/>
            <person name="Zhang Y."/>
            <person name="Obille A."/>
            <person name="Becker A."/>
            <person name="Abrahante J.E."/>
            <person name="Garbe J."/>
            <person name="Badalamenti J.P."/>
            <person name="Herman A."/>
            <person name="Mangelson H."/>
            <person name="Liachko I."/>
            <person name="Sullivan S."/>
            <person name="Sone E.D."/>
            <person name="Koren S."/>
            <person name="Silverstein K.A.T."/>
            <person name="Beckman K.B."/>
            <person name="Gohl D.M."/>
        </authorList>
    </citation>
    <scope>NUCLEOTIDE SEQUENCE</scope>
    <source>
        <strain evidence="2">Duluth1</strain>
        <tissue evidence="2">Whole animal</tissue>
    </source>
</reference>
<evidence type="ECO:0000256" key="1">
    <source>
        <dbReference type="SAM" id="SignalP"/>
    </source>
</evidence>
<dbReference type="Gene3D" id="2.100.10.20">
    <property type="entry name" value="Vitelline membrane outer layer protein I (VOMI)"/>
    <property type="match status" value="1"/>
</dbReference>
<name>A0A9D3YFM2_DREPO</name>
<reference evidence="2" key="2">
    <citation type="submission" date="2020-11" db="EMBL/GenBank/DDBJ databases">
        <authorList>
            <person name="McCartney M.A."/>
            <person name="Auch B."/>
            <person name="Kono T."/>
            <person name="Mallez S."/>
            <person name="Becker A."/>
            <person name="Gohl D.M."/>
            <person name="Silverstein K.A.T."/>
            <person name="Koren S."/>
            <person name="Bechman K.B."/>
            <person name="Herman A."/>
            <person name="Abrahante J.E."/>
            <person name="Garbe J."/>
        </authorList>
    </citation>
    <scope>NUCLEOTIDE SEQUENCE</scope>
    <source>
        <strain evidence="2">Duluth1</strain>
        <tissue evidence="2">Whole animal</tissue>
    </source>
</reference>
<organism evidence="2 3">
    <name type="scientific">Dreissena polymorpha</name>
    <name type="common">Zebra mussel</name>
    <name type="synonym">Mytilus polymorpha</name>
    <dbReference type="NCBI Taxonomy" id="45954"/>
    <lineage>
        <taxon>Eukaryota</taxon>
        <taxon>Metazoa</taxon>
        <taxon>Spiralia</taxon>
        <taxon>Lophotrochozoa</taxon>
        <taxon>Mollusca</taxon>
        <taxon>Bivalvia</taxon>
        <taxon>Autobranchia</taxon>
        <taxon>Heteroconchia</taxon>
        <taxon>Euheterodonta</taxon>
        <taxon>Imparidentia</taxon>
        <taxon>Neoheterodontei</taxon>
        <taxon>Myida</taxon>
        <taxon>Dreissenoidea</taxon>
        <taxon>Dreissenidae</taxon>
        <taxon>Dreissena</taxon>
    </lineage>
</organism>
<dbReference type="SUPFAM" id="SSF51092">
    <property type="entry name" value="Vitelline membrane outer protein-I (VMO-I)"/>
    <property type="match status" value="1"/>
</dbReference>
<evidence type="ECO:0000313" key="2">
    <source>
        <dbReference type="EMBL" id="KAH3697635.1"/>
    </source>
</evidence>
<keyword evidence="3" id="KW-1185">Reference proteome</keyword>
<dbReference type="Pfam" id="PF03762">
    <property type="entry name" value="VOMI"/>
    <property type="match status" value="1"/>
</dbReference>
<comment type="caution">
    <text evidence="2">The sequence shown here is derived from an EMBL/GenBank/DDBJ whole genome shotgun (WGS) entry which is preliminary data.</text>
</comment>
<protein>
    <submittedName>
        <fullName evidence="2">Uncharacterized protein</fullName>
    </submittedName>
</protein>
<dbReference type="InterPro" id="IPR036706">
    <property type="entry name" value="VOMI_sf"/>
</dbReference>
<proteinExistence type="predicted"/>
<dbReference type="InterPro" id="IPR005515">
    <property type="entry name" value="VOMI"/>
</dbReference>
<keyword evidence="1" id="KW-0732">Signal</keyword>
<evidence type="ECO:0000313" key="3">
    <source>
        <dbReference type="Proteomes" id="UP000828390"/>
    </source>
</evidence>
<sequence>MATFSLIVMLGLFSCTVVCGYLLPGEFRKVVATLHASNGGGFGSWAEPQYCARSTYAVGYKIKVEQSQGNHDDTALNGISLVCAHLDGTFGGDITSGVGNFGSWYNPVYCPHDDIEYVQIMVQFNFRVEPSQGHNDDTAANDVQFKCNDLEGRDPARDVVIHAPGRTGWGSWAWSTTCPENSGICGIQTRVEPPIGNGDDTGLNDVNLFCCKD</sequence>
<dbReference type="PANTHER" id="PTHR18841">
    <property type="entry name" value="VITELLINE MEMBRANE OUTER LAYER PROTEIN I-RELATED"/>
    <property type="match status" value="1"/>
</dbReference>
<feature type="signal peptide" evidence="1">
    <location>
        <begin position="1"/>
        <end position="20"/>
    </location>
</feature>
<dbReference type="GO" id="GO:0005615">
    <property type="term" value="C:extracellular space"/>
    <property type="evidence" value="ECO:0007669"/>
    <property type="project" value="TreeGrafter"/>
</dbReference>
<accession>A0A9D3YFM2</accession>
<dbReference type="PANTHER" id="PTHR18841:SF0">
    <property type="entry name" value="VITELLINE MEMBRANE OUTER LAYER 1 HOMOLOG A-RELATED"/>
    <property type="match status" value="1"/>
</dbReference>
<dbReference type="AlphaFoldDB" id="A0A9D3YFM2"/>
<feature type="chain" id="PRO_5038767276" evidence="1">
    <location>
        <begin position="21"/>
        <end position="213"/>
    </location>
</feature>
<dbReference type="CDD" id="cd00220">
    <property type="entry name" value="VMO-I"/>
    <property type="match status" value="1"/>
</dbReference>
<dbReference type="EMBL" id="JAIWYP010000016">
    <property type="protein sequence ID" value="KAH3697635.1"/>
    <property type="molecule type" value="Genomic_DNA"/>
</dbReference>
<dbReference type="OrthoDB" id="6108093at2759"/>